<dbReference type="PROSITE" id="PS50118">
    <property type="entry name" value="HMG_BOX_2"/>
    <property type="match status" value="3"/>
</dbReference>
<name>A0ABN7AP71_9HEMI</name>
<feature type="compositionally biased region" description="Basic residues" evidence="5">
    <location>
        <begin position="774"/>
        <end position="786"/>
    </location>
</feature>
<organism evidence="7 8">
    <name type="scientific">Nesidiocoris tenuis</name>
    <dbReference type="NCBI Taxonomy" id="355587"/>
    <lineage>
        <taxon>Eukaryota</taxon>
        <taxon>Metazoa</taxon>
        <taxon>Ecdysozoa</taxon>
        <taxon>Arthropoda</taxon>
        <taxon>Hexapoda</taxon>
        <taxon>Insecta</taxon>
        <taxon>Pterygota</taxon>
        <taxon>Neoptera</taxon>
        <taxon>Paraneoptera</taxon>
        <taxon>Hemiptera</taxon>
        <taxon>Heteroptera</taxon>
        <taxon>Panheteroptera</taxon>
        <taxon>Cimicomorpha</taxon>
        <taxon>Miridae</taxon>
        <taxon>Dicyphina</taxon>
        <taxon>Nesidiocoris</taxon>
    </lineage>
</organism>
<keyword evidence="3 4" id="KW-0539">Nucleus</keyword>
<feature type="compositionally biased region" description="Basic and acidic residues" evidence="5">
    <location>
        <begin position="124"/>
        <end position="136"/>
    </location>
</feature>
<feature type="domain" description="HMG box" evidence="6">
    <location>
        <begin position="481"/>
        <end position="549"/>
    </location>
</feature>
<dbReference type="CDD" id="cd22003">
    <property type="entry name" value="HMG-box_UBF1_rpt6-like"/>
    <property type="match status" value="1"/>
</dbReference>
<sequence>MEKRTDNSNGLLGISGLKKSKSKKDKKPKDTVVLPSTASALIAPDPASEKVKPKKKKAKHAVPVSDLGATLTSAPTASKPKKKKKTEVPTVILKPKAKSTPKEIEPPLIAASTPTPLLLNKAKVPKEKSGPNRKDGIASSVSPKNSAQGDAASTGKVKTQKKKKKKEKERLKQVTLSEAFKKTPTSNVDKESPSPSLKSKKKSLEAILGTPVKAPRSADEEPAADKKKSPKRKSDDLEKPKKSKKKKMDVVEKNSNSHQKFDTINISDNSTDSAELKIATNDDEDETSELSSEYDSSDSEHIMKNIKSFNKKGASKTVNKKDEPPPPKVKPKIYSSSEEGEGDGSDDEDDDEDDDADDKDGVKTVAPEDGHALIRSESDGFFNGWPKTDVEELIRRISNELPKNDNIKASTRVKQLNWENIKFGSYSKEECLEKWKTIEKKIRGYRILEELLTDAKKWLEQPWTDFYKGNKKKYLRHPEMPKKPLTSYMIFYLKKKEKISKEFPHLSLTELSKVIADRFNKLAPTKKAKYNELALKMKEEYVTKMKRFAETHPVEMARLYNSTGRSRRAQNTMPGWSGGFKPLPPVKLYVEDKLKKDVAADPSVNQNERAAFHKEVWKTLSNKKKLPWIRWVTEMEAKYLDELKAYHAENPQYDMPKYKSVLLKEEKNILEKQQGKPDKPPPSAYLLFSSQMLKNPNLRKLTPKERMQETARLWKNVPKVEKDGYAEEVRRLADTYKLEYASWLETLPEERRLEELASNAPKRRGKDTKDGPRAKRAKTALKRGSNKPRMSLEEILQKEPVPPPKDAYSLFAQDYKNYPEKEIKKSWDALLDAPKSKLEARLAKLKQQYLLDFRDFLKTLNPEDLKLYSAHKTSQEEKIEVQLSESEEDSEEDELDEEDDDVEENGEEEDEVDDDDEEEEAVAQAKVKAASPMPKAVPPAKIVPALGTARAKAVNSVKGRQTKGKAAVAAAASVAKGQGAVKSEDESSDSDDEEDDEEEEKAEGVPSSSSSSESSSDEEEGSSSSTSSSSSSAEDNSIADAF</sequence>
<feature type="compositionally biased region" description="Acidic residues" evidence="5">
    <location>
        <begin position="338"/>
        <end position="358"/>
    </location>
</feature>
<dbReference type="InterPro" id="IPR051762">
    <property type="entry name" value="UBF1"/>
</dbReference>
<evidence type="ECO:0000256" key="3">
    <source>
        <dbReference type="ARBA" id="ARBA00023242"/>
    </source>
</evidence>
<evidence type="ECO:0000313" key="8">
    <source>
        <dbReference type="Proteomes" id="UP001307889"/>
    </source>
</evidence>
<dbReference type="SUPFAM" id="SSF47095">
    <property type="entry name" value="HMG-box"/>
    <property type="match status" value="3"/>
</dbReference>
<keyword evidence="2 4" id="KW-0238">DNA-binding</keyword>
<keyword evidence="8" id="KW-1185">Reference proteome</keyword>
<dbReference type="Pfam" id="PF00505">
    <property type="entry name" value="HMG_box"/>
    <property type="match status" value="1"/>
</dbReference>
<feature type="compositionally biased region" description="Polar residues" evidence="5">
    <location>
        <begin position="254"/>
        <end position="273"/>
    </location>
</feature>
<evidence type="ECO:0000259" key="6">
    <source>
        <dbReference type="PROSITE" id="PS50118"/>
    </source>
</evidence>
<feature type="DNA-binding region" description="HMG box" evidence="4">
    <location>
        <begin position="579"/>
        <end position="647"/>
    </location>
</feature>
<evidence type="ECO:0000256" key="1">
    <source>
        <dbReference type="ARBA" id="ARBA00004123"/>
    </source>
</evidence>
<dbReference type="PANTHER" id="PTHR46318:SF3">
    <property type="entry name" value="UPSTREAM BINDING TRANSCRIPTION FACTOR"/>
    <property type="match status" value="1"/>
</dbReference>
<feature type="compositionally biased region" description="Acidic residues" evidence="5">
    <location>
        <begin position="885"/>
        <end position="921"/>
    </location>
</feature>
<feature type="domain" description="HMG box" evidence="6">
    <location>
        <begin position="678"/>
        <end position="744"/>
    </location>
</feature>
<feature type="DNA-binding region" description="HMG box" evidence="4">
    <location>
        <begin position="481"/>
        <end position="549"/>
    </location>
</feature>
<feature type="compositionally biased region" description="Low complexity" evidence="5">
    <location>
        <begin position="1022"/>
        <end position="1032"/>
    </location>
</feature>
<feature type="region of interest" description="Disordered" evidence="5">
    <location>
        <begin position="871"/>
        <end position="939"/>
    </location>
</feature>
<feature type="DNA-binding region" description="HMG box" evidence="4">
    <location>
        <begin position="678"/>
        <end position="744"/>
    </location>
</feature>
<feature type="compositionally biased region" description="Basic residues" evidence="5">
    <location>
        <begin position="158"/>
        <end position="167"/>
    </location>
</feature>
<proteinExistence type="predicted"/>
<feature type="compositionally biased region" description="Basic and acidic residues" evidence="5">
    <location>
        <begin position="359"/>
        <end position="378"/>
    </location>
</feature>
<feature type="compositionally biased region" description="Acidic residues" evidence="5">
    <location>
        <begin position="986"/>
        <end position="1001"/>
    </location>
</feature>
<dbReference type="InterPro" id="IPR036910">
    <property type="entry name" value="HMG_box_dom_sf"/>
</dbReference>
<protein>
    <submittedName>
        <fullName evidence="7">HMG (High mobility group) box</fullName>
    </submittedName>
</protein>
<evidence type="ECO:0000256" key="5">
    <source>
        <dbReference type="SAM" id="MobiDB-lite"/>
    </source>
</evidence>
<evidence type="ECO:0000313" key="7">
    <source>
        <dbReference type="EMBL" id="BES92700.1"/>
    </source>
</evidence>
<dbReference type="InterPro" id="IPR009071">
    <property type="entry name" value="HMG_box_dom"/>
</dbReference>
<feature type="domain" description="HMG box" evidence="6">
    <location>
        <begin position="579"/>
        <end position="647"/>
    </location>
</feature>
<comment type="subcellular location">
    <subcellularLocation>
        <location evidence="1">Nucleus</location>
    </subcellularLocation>
</comment>
<feature type="compositionally biased region" description="Basic and acidic residues" evidence="5">
    <location>
        <begin position="216"/>
        <end position="240"/>
    </location>
</feature>
<dbReference type="PANTHER" id="PTHR46318">
    <property type="entry name" value="UPSTREAM BINDING TRANSCRIPTION FACTOR"/>
    <property type="match status" value="1"/>
</dbReference>
<feature type="compositionally biased region" description="Polar residues" evidence="5">
    <location>
        <begin position="139"/>
        <end position="148"/>
    </location>
</feature>
<feature type="region of interest" description="Disordered" evidence="5">
    <location>
        <begin position="1"/>
        <end position="378"/>
    </location>
</feature>
<evidence type="ECO:0000256" key="4">
    <source>
        <dbReference type="PROSITE-ProRule" id="PRU00267"/>
    </source>
</evidence>
<feature type="region of interest" description="Disordered" evidence="5">
    <location>
        <begin position="754"/>
        <end position="791"/>
    </location>
</feature>
<dbReference type="EMBL" id="AP028911">
    <property type="protein sequence ID" value="BES92700.1"/>
    <property type="molecule type" value="Genomic_DNA"/>
</dbReference>
<dbReference type="Proteomes" id="UP001307889">
    <property type="component" value="Chromosome 3"/>
</dbReference>
<dbReference type="Gene3D" id="1.10.30.10">
    <property type="entry name" value="High mobility group box domain"/>
    <property type="match status" value="3"/>
</dbReference>
<gene>
    <name evidence="7" type="ORF">NTJ_05509</name>
</gene>
<dbReference type="SMART" id="SM00398">
    <property type="entry name" value="HMG"/>
    <property type="match status" value="4"/>
</dbReference>
<reference evidence="7 8" key="1">
    <citation type="submission" date="2023-09" db="EMBL/GenBank/DDBJ databases">
        <title>Nesidiocoris tenuis whole genome shotgun sequence.</title>
        <authorList>
            <person name="Shibata T."/>
            <person name="Shimoda M."/>
            <person name="Kobayashi T."/>
            <person name="Uehara T."/>
        </authorList>
    </citation>
    <scope>NUCLEOTIDE SEQUENCE [LARGE SCALE GENOMIC DNA]</scope>
    <source>
        <strain evidence="7 8">Japan</strain>
    </source>
</reference>
<evidence type="ECO:0000256" key="2">
    <source>
        <dbReference type="ARBA" id="ARBA00023125"/>
    </source>
</evidence>
<accession>A0ABN7AP71</accession>
<feature type="region of interest" description="Disordered" evidence="5">
    <location>
        <begin position="973"/>
        <end position="1042"/>
    </location>
</feature>